<sequence>MQRFSLPPFAPAHPIVVDEYGRSILPVNGYLNQKLYDHAPRPTIKSHAYILADIVGIFQATGLDLDELDNSWLEALRDHMVHPREYRGEVTGDREIRENTFQDYLSCLLHFFLYAETNGWTSGLFVVSIIRVINLGLGMNDSQ</sequence>
<proteinExistence type="predicted"/>
<reference evidence="1 2" key="1">
    <citation type="submission" date="2018-07" db="EMBL/GenBank/DDBJ databases">
        <title>Rhizobium leguminosarum strain:ATCC 14479 Genome sequencing and assembly.</title>
        <authorList>
            <person name="Chakraborty R."/>
        </authorList>
    </citation>
    <scope>NUCLEOTIDE SEQUENCE [LARGE SCALE GENOMIC DNA]</scope>
    <source>
        <strain evidence="1 2">ATCC 14479</strain>
    </source>
</reference>
<dbReference type="AlphaFoldDB" id="A0A2Z4YER4"/>
<dbReference type="Proteomes" id="UP000251166">
    <property type="component" value="Chromosome"/>
</dbReference>
<name>A0A2Z4YER4_RHILE</name>
<organism evidence="1 2">
    <name type="scientific">Rhizobium leguminosarum</name>
    <dbReference type="NCBI Taxonomy" id="384"/>
    <lineage>
        <taxon>Bacteria</taxon>
        <taxon>Pseudomonadati</taxon>
        <taxon>Pseudomonadota</taxon>
        <taxon>Alphaproteobacteria</taxon>
        <taxon>Hyphomicrobiales</taxon>
        <taxon>Rhizobiaceae</taxon>
        <taxon>Rhizobium/Agrobacterium group</taxon>
        <taxon>Rhizobium</taxon>
    </lineage>
</organism>
<dbReference type="EMBL" id="CP030760">
    <property type="protein sequence ID" value="AXA39867.1"/>
    <property type="molecule type" value="Genomic_DNA"/>
</dbReference>
<evidence type="ECO:0000313" key="2">
    <source>
        <dbReference type="Proteomes" id="UP000251166"/>
    </source>
</evidence>
<evidence type="ECO:0000313" key="1">
    <source>
        <dbReference type="EMBL" id="AXA39867.1"/>
    </source>
</evidence>
<gene>
    <name evidence="1" type="ORF">DLJ82_2274</name>
</gene>
<protein>
    <submittedName>
        <fullName evidence="1">Uncharacterized protein</fullName>
    </submittedName>
</protein>
<accession>A0A2Z4YER4</accession>